<dbReference type="OrthoDB" id="3768022at2"/>
<evidence type="ECO:0000256" key="6">
    <source>
        <dbReference type="ARBA" id="ARBA00022847"/>
    </source>
</evidence>
<keyword evidence="3" id="KW-0813">Transport</keyword>
<evidence type="ECO:0000256" key="9">
    <source>
        <dbReference type="ARBA" id="ARBA00037295"/>
    </source>
</evidence>
<evidence type="ECO:0000256" key="8">
    <source>
        <dbReference type="ARBA" id="ARBA00023136"/>
    </source>
</evidence>
<accession>A0A6L3W9T4</accession>
<feature type="transmembrane region" description="Helical" evidence="11">
    <location>
        <begin position="189"/>
        <end position="210"/>
    </location>
</feature>
<evidence type="ECO:0000256" key="1">
    <source>
        <dbReference type="ARBA" id="ARBA00004651"/>
    </source>
</evidence>
<dbReference type="InterPro" id="IPR011701">
    <property type="entry name" value="MFS"/>
</dbReference>
<protein>
    <recommendedName>
        <fullName evidence="10">Putative proline/betaine transporter</fullName>
    </recommendedName>
</protein>
<evidence type="ECO:0000256" key="10">
    <source>
        <dbReference type="ARBA" id="ARBA00039918"/>
    </source>
</evidence>
<comment type="function">
    <text evidence="9">May be a proton symporter involved in the uptake of osmolytes such as proline and glycine betaine.</text>
</comment>
<feature type="domain" description="Major facilitator superfamily (MFS) profile" evidence="12">
    <location>
        <begin position="15"/>
        <end position="424"/>
    </location>
</feature>
<evidence type="ECO:0000256" key="5">
    <source>
        <dbReference type="ARBA" id="ARBA00022692"/>
    </source>
</evidence>
<dbReference type="GO" id="GO:0005886">
    <property type="term" value="C:plasma membrane"/>
    <property type="evidence" value="ECO:0007669"/>
    <property type="project" value="UniProtKB-SubCell"/>
</dbReference>
<dbReference type="Gene3D" id="1.20.1250.20">
    <property type="entry name" value="MFS general substrate transporter like domains"/>
    <property type="match status" value="2"/>
</dbReference>
<dbReference type="RefSeq" id="WP_151538106.1">
    <property type="nucleotide sequence ID" value="NZ_WBMR01000003.1"/>
</dbReference>
<evidence type="ECO:0000256" key="3">
    <source>
        <dbReference type="ARBA" id="ARBA00022448"/>
    </source>
</evidence>
<organism evidence="13 14">
    <name type="scientific">Actinomadura montaniterrae</name>
    <dbReference type="NCBI Taxonomy" id="1803903"/>
    <lineage>
        <taxon>Bacteria</taxon>
        <taxon>Bacillati</taxon>
        <taxon>Actinomycetota</taxon>
        <taxon>Actinomycetes</taxon>
        <taxon>Streptosporangiales</taxon>
        <taxon>Thermomonosporaceae</taxon>
        <taxon>Actinomadura</taxon>
    </lineage>
</organism>
<dbReference type="GO" id="GO:0015293">
    <property type="term" value="F:symporter activity"/>
    <property type="evidence" value="ECO:0007669"/>
    <property type="project" value="UniProtKB-KW"/>
</dbReference>
<dbReference type="SUPFAM" id="SSF103473">
    <property type="entry name" value="MFS general substrate transporter"/>
    <property type="match status" value="1"/>
</dbReference>
<feature type="transmembrane region" description="Helical" evidence="11">
    <location>
        <begin position="307"/>
        <end position="325"/>
    </location>
</feature>
<evidence type="ECO:0000256" key="2">
    <source>
        <dbReference type="ARBA" id="ARBA00008240"/>
    </source>
</evidence>
<dbReference type="Proteomes" id="UP000483004">
    <property type="component" value="Unassembled WGS sequence"/>
</dbReference>
<evidence type="ECO:0000313" key="13">
    <source>
        <dbReference type="EMBL" id="KAB2388759.1"/>
    </source>
</evidence>
<evidence type="ECO:0000256" key="11">
    <source>
        <dbReference type="SAM" id="Phobius"/>
    </source>
</evidence>
<evidence type="ECO:0000256" key="7">
    <source>
        <dbReference type="ARBA" id="ARBA00022989"/>
    </source>
</evidence>
<gene>
    <name evidence="13" type="ORF">F9B16_02175</name>
</gene>
<keyword evidence="4" id="KW-1003">Cell membrane</keyword>
<feature type="transmembrane region" description="Helical" evidence="11">
    <location>
        <begin position="243"/>
        <end position="264"/>
    </location>
</feature>
<dbReference type="InterPro" id="IPR020846">
    <property type="entry name" value="MFS_dom"/>
</dbReference>
<evidence type="ECO:0000256" key="4">
    <source>
        <dbReference type="ARBA" id="ARBA00022475"/>
    </source>
</evidence>
<keyword evidence="5 11" id="KW-0812">Transmembrane</keyword>
<feature type="transmembrane region" description="Helical" evidence="11">
    <location>
        <begin position="153"/>
        <end position="177"/>
    </location>
</feature>
<dbReference type="FunFam" id="1.20.1250.20:FF:000001">
    <property type="entry name" value="Dicarboxylate MFS transporter"/>
    <property type="match status" value="1"/>
</dbReference>
<dbReference type="CDD" id="cd17369">
    <property type="entry name" value="MFS_ShiA_like"/>
    <property type="match status" value="1"/>
</dbReference>
<keyword evidence="14" id="KW-1185">Reference proteome</keyword>
<comment type="subcellular location">
    <subcellularLocation>
        <location evidence="1">Cell membrane</location>
        <topology evidence="1">Multi-pass membrane protein</topology>
    </subcellularLocation>
</comment>
<feature type="transmembrane region" description="Helical" evidence="11">
    <location>
        <begin position="368"/>
        <end position="388"/>
    </location>
</feature>
<feature type="transmembrane region" description="Helical" evidence="11">
    <location>
        <begin position="56"/>
        <end position="76"/>
    </location>
</feature>
<feature type="transmembrane region" description="Helical" evidence="11">
    <location>
        <begin position="112"/>
        <end position="132"/>
    </location>
</feature>
<dbReference type="Pfam" id="PF07690">
    <property type="entry name" value="MFS_1"/>
    <property type="match status" value="1"/>
</dbReference>
<proteinExistence type="inferred from homology"/>
<reference evidence="13 14" key="1">
    <citation type="submission" date="2019-09" db="EMBL/GenBank/DDBJ databases">
        <title>Actinomadura physcomitrii sp. nov., a novel actinomycete isolated from moss [Physcomitrium sphaericum (Ludw) Fuernr].</title>
        <authorList>
            <person name="Liu C."/>
            <person name="Zhuang X."/>
        </authorList>
    </citation>
    <scope>NUCLEOTIDE SEQUENCE [LARGE SCALE GENOMIC DNA]</scope>
    <source>
        <strain evidence="13 14">CYP1-1B</strain>
    </source>
</reference>
<feature type="transmembrane region" description="Helical" evidence="11">
    <location>
        <begin position="88"/>
        <end position="106"/>
    </location>
</feature>
<keyword evidence="6" id="KW-0769">Symport</keyword>
<dbReference type="PANTHER" id="PTHR43045">
    <property type="entry name" value="SHIKIMATE TRANSPORTER"/>
    <property type="match status" value="1"/>
</dbReference>
<evidence type="ECO:0000259" key="12">
    <source>
        <dbReference type="PROSITE" id="PS50850"/>
    </source>
</evidence>
<keyword evidence="8 11" id="KW-0472">Membrane</keyword>
<keyword evidence="7 11" id="KW-1133">Transmembrane helix</keyword>
<dbReference type="AlphaFoldDB" id="A0A6L3W9T4"/>
<comment type="similarity">
    <text evidence="2">Belongs to the major facilitator superfamily. Metabolite:H+ Symporter (MHS) family (TC 2.A.1.6) family.</text>
</comment>
<dbReference type="PANTHER" id="PTHR43045:SF1">
    <property type="entry name" value="SHIKIMATE TRANSPORTER"/>
    <property type="match status" value="1"/>
</dbReference>
<dbReference type="EMBL" id="WBMR01000003">
    <property type="protein sequence ID" value="KAB2388759.1"/>
    <property type="molecule type" value="Genomic_DNA"/>
</dbReference>
<evidence type="ECO:0000313" key="14">
    <source>
        <dbReference type="Proteomes" id="UP000483004"/>
    </source>
</evidence>
<comment type="caution">
    <text evidence="13">The sequence shown here is derived from an EMBL/GenBank/DDBJ whole genome shotgun (WGS) entry which is preliminary data.</text>
</comment>
<dbReference type="InterPro" id="IPR036259">
    <property type="entry name" value="MFS_trans_sf"/>
</dbReference>
<sequence length="442" mass="46718">MTALTRTARHQRTRAVFASWIGTTIEYYDFSCYGLGASLIFAKIFFPSANPTTGTLLSLSSFGVAYVARPLGALVFGHFGDRMGRRRTLIFTLLLMGVSTIAIGALPTYSQIGLAAPVLLVVARLLQGFAVGGEYGGAILMTVEHSADNKRGLFGSLVNTGTTAGLVLANLAFLLALRLPDEQLLSWGWRIPFLLSTLLVVIGLIARTVLEETPDFAEVKQRDAVREFPIVDVARNHLGTVSLVALGIIASGSTFTLTTVFSLTYGKLGLGLGGSAMLDVLLPATVVVLVALPLFGRLADRVGVRALFLGGLVSLIVLPFVWFALLDTRQYGLMLLGFALLFVGYAANYAVVPAYFAQVFPSGVRFTGLSVGFTIGLIASNAIAPAVATSLLEASGGWEAIAAYMASTAVISLVAGIFLRIPTTGSERVAAPRLVDDSVTDN</sequence>
<dbReference type="PROSITE" id="PS50850">
    <property type="entry name" value="MFS"/>
    <property type="match status" value="1"/>
</dbReference>
<name>A0A6L3W9T4_9ACTN</name>
<feature type="transmembrane region" description="Helical" evidence="11">
    <location>
        <begin position="276"/>
        <end position="295"/>
    </location>
</feature>
<feature type="transmembrane region" description="Helical" evidence="11">
    <location>
        <begin position="400"/>
        <end position="419"/>
    </location>
</feature>
<feature type="transmembrane region" description="Helical" evidence="11">
    <location>
        <begin position="331"/>
        <end position="356"/>
    </location>
</feature>